<keyword evidence="3" id="KW-0949">S-adenosyl-L-methionine</keyword>
<organism evidence="5 6">
    <name type="scientific">Ceraceosorus guamensis</name>
    <dbReference type="NCBI Taxonomy" id="1522189"/>
    <lineage>
        <taxon>Eukaryota</taxon>
        <taxon>Fungi</taxon>
        <taxon>Dikarya</taxon>
        <taxon>Basidiomycota</taxon>
        <taxon>Ustilaginomycotina</taxon>
        <taxon>Exobasidiomycetes</taxon>
        <taxon>Ceraceosorales</taxon>
        <taxon>Ceraceosoraceae</taxon>
        <taxon>Ceraceosorus</taxon>
    </lineage>
</organism>
<reference evidence="5 6" key="1">
    <citation type="journal article" date="2018" name="Mol. Biol. Evol.">
        <title>Broad Genomic Sampling Reveals a Smut Pathogenic Ancestry of the Fungal Clade Ustilaginomycotina.</title>
        <authorList>
            <person name="Kijpornyongpan T."/>
            <person name="Mondo S.J."/>
            <person name="Barry K."/>
            <person name="Sandor L."/>
            <person name="Lee J."/>
            <person name="Lipzen A."/>
            <person name="Pangilinan J."/>
            <person name="LaButti K."/>
            <person name="Hainaut M."/>
            <person name="Henrissat B."/>
            <person name="Grigoriev I.V."/>
            <person name="Spatafora J.W."/>
            <person name="Aime M.C."/>
        </authorList>
    </citation>
    <scope>NUCLEOTIDE SEQUENCE [LARGE SCALE GENOMIC DNA]</scope>
    <source>
        <strain evidence="5 6">MCA 4658</strain>
    </source>
</reference>
<dbReference type="EMBL" id="KZ819369">
    <property type="protein sequence ID" value="PWN43509.1"/>
    <property type="molecule type" value="Genomic_DNA"/>
</dbReference>
<evidence type="ECO:0008006" key="7">
    <source>
        <dbReference type="Google" id="ProtNLM"/>
    </source>
</evidence>
<name>A0A316W1F1_9BASI</name>
<evidence type="ECO:0000313" key="5">
    <source>
        <dbReference type="EMBL" id="PWN43509.1"/>
    </source>
</evidence>
<keyword evidence="6" id="KW-1185">Reference proteome</keyword>
<dbReference type="Proteomes" id="UP000245783">
    <property type="component" value="Unassembled WGS sequence"/>
</dbReference>
<dbReference type="GO" id="GO:0016740">
    <property type="term" value="F:transferase activity"/>
    <property type="evidence" value="ECO:0007669"/>
    <property type="project" value="UniProtKB-KW"/>
</dbReference>
<dbReference type="Gene3D" id="3.40.50.150">
    <property type="entry name" value="Vaccinia Virus protein VP39"/>
    <property type="match status" value="1"/>
</dbReference>
<evidence type="ECO:0000256" key="3">
    <source>
        <dbReference type="ARBA" id="ARBA00022691"/>
    </source>
</evidence>
<evidence type="ECO:0000256" key="1">
    <source>
        <dbReference type="ARBA" id="ARBA00005179"/>
    </source>
</evidence>
<dbReference type="PANTHER" id="PTHR35897:SF1">
    <property type="entry name" value="METHYLTRANSFERASE AUSD"/>
    <property type="match status" value="1"/>
</dbReference>
<evidence type="ECO:0000256" key="4">
    <source>
        <dbReference type="ARBA" id="ARBA00038314"/>
    </source>
</evidence>
<dbReference type="STRING" id="1522189.A0A316W1F1"/>
<gene>
    <name evidence="5" type="ORF">IE81DRAFT_322367</name>
</gene>
<dbReference type="InterPro" id="IPR029063">
    <property type="entry name" value="SAM-dependent_MTases_sf"/>
</dbReference>
<evidence type="ECO:0000313" key="6">
    <source>
        <dbReference type="Proteomes" id="UP000245783"/>
    </source>
</evidence>
<accession>A0A316W1F1</accession>
<dbReference type="OrthoDB" id="2094832at2759"/>
<proteinExistence type="inferred from homology"/>
<comment type="pathway">
    <text evidence="1">Secondary metabolite biosynthesis.</text>
</comment>
<protein>
    <recommendedName>
        <fullName evidence="7">Methyltransferase domain-containing protein</fullName>
    </recommendedName>
</protein>
<dbReference type="SUPFAM" id="SSF53335">
    <property type="entry name" value="S-adenosyl-L-methionine-dependent methyltransferases"/>
    <property type="match status" value="1"/>
</dbReference>
<dbReference type="RefSeq" id="XP_025370669.1">
    <property type="nucleotide sequence ID" value="XM_025513615.1"/>
</dbReference>
<dbReference type="InterPro" id="IPR051654">
    <property type="entry name" value="Meroterpenoid_MTases"/>
</dbReference>
<dbReference type="GeneID" id="37035485"/>
<keyword evidence="2" id="KW-0808">Transferase</keyword>
<dbReference type="AlphaFoldDB" id="A0A316W1F1"/>
<dbReference type="PANTHER" id="PTHR35897">
    <property type="entry name" value="METHYLTRANSFERASE AUSD"/>
    <property type="match status" value="1"/>
</dbReference>
<sequence>MAAPTGASADPHRYASSPELPIPDEALSLFRTSSYLSSLSTTALVQHIIQTRDQVFPHAPYPCLGSFRFLMPAIHTCGPQGTYKALLAHLKSRAGGEEAGAPPKKHLDLGCAMGQDTRRLIVDGVPSDRLVAADLSKDLMDAGHAMYDDASARERIGGTKWLVCDVFDEQHVQRVRDEAREDGGGYGSIYIGSFLHLFDLDEQKSIVKTLDGLLSHHPASQILGRQVGLPLGRSVEEKQGKWKGNQSTDRAYRHDIESFKQLWGRDWDVYVEEEDFGGRYGDGDVASRGSTADHATKRLLFRIVRKSHQNV</sequence>
<dbReference type="InParanoid" id="A0A316W1F1"/>
<comment type="similarity">
    <text evidence="4">Belongs to the class I-like SAM-binding methyltransferase superfamily.</text>
</comment>
<evidence type="ECO:0000256" key="2">
    <source>
        <dbReference type="ARBA" id="ARBA00022679"/>
    </source>
</evidence>